<dbReference type="PANTHER" id="PTHR30482">
    <property type="entry name" value="HIGH-AFFINITY BRANCHED-CHAIN AMINO ACID TRANSPORT SYSTEM PERMEASE"/>
    <property type="match status" value="1"/>
</dbReference>
<accession>X0UEZ6</accession>
<keyword evidence="2" id="KW-1003">Cell membrane</keyword>
<feature type="non-terminal residue" evidence="7">
    <location>
        <position position="1"/>
    </location>
</feature>
<dbReference type="EMBL" id="BARS01012350">
    <property type="protein sequence ID" value="GAF98947.1"/>
    <property type="molecule type" value="Genomic_DNA"/>
</dbReference>
<evidence type="ECO:0000256" key="1">
    <source>
        <dbReference type="ARBA" id="ARBA00004651"/>
    </source>
</evidence>
<evidence type="ECO:0000313" key="7">
    <source>
        <dbReference type="EMBL" id="GAF98947.1"/>
    </source>
</evidence>
<name>X0UEZ6_9ZZZZ</name>
<reference evidence="7" key="1">
    <citation type="journal article" date="2014" name="Front. Microbiol.">
        <title>High frequency of phylogenetically diverse reductive dehalogenase-homologous genes in deep subseafloor sedimentary metagenomes.</title>
        <authorList>
            <person name="Kawai M."/>
            <person name="Futagami T."/>
            <person name="Toyoda A."/>
            <person name="Takaki Y."/>
            <person name="Nishi S."/>
            <person name="Hori S."/>
            <person name="Arai W."/>
            <person name="Tsubouchi T."/>
            <person name="Morono Y."/>
            <person name="Uchiyama I."/>
            <person name="Ito T."/>
            <person name="Fujiyama A."/>
            <person name="Inagaki F."/>
            <person name="Takami H."/>
        </authorList>
    </citation>
    <scope>NUCLEOTIDE SEQUENCE</scope>
    <source>
        <strain evidence="7">Expedition CK06-06</strain>
    </source>
</reference>
<feature type="transmembrane region" description="Helical" evidence="6">
    <location>
        <begin position="107"/>
        <end position="132"/>
    </location>
</feature>
<keyword evidence="4 6" id="KW-1133">Transmembrane helix</keyword>
<organism evidence="7">
    <name type="scientific">marine sediment metagenome</name>
    <dbReference type="NCBI Taxonomy" id="412755"/>
    <lineage>
        <taxon>unclassified sequences</taxon>
        <taxon>metagenomes</taxon>
        <taxon>ecological metagenomes</taxon>
    </lineage>
</organism>
<protein>
    <recommendedName>
        <fullName evidence="8">Branched-chain amino acid ABC transporter permease</fullName>
    </recommendedName>
</protein>
<comment type="caution">
    <text evidence="7">The sequence shown here is derived from an EMBL/GenBank/DDBJ whole genome shotgun (WGS) entry which is preliminary data.</text>
</comment>
<evidence type="ECO:0000256" key="3">
    <source>
        <dbReference type="ARBA" id="ARBA00022692"/>
    </source>
</evidence>
<comment type="subcellular location">
    <subcellularLocation>
        <location evidence="1">Cell membrane</location>
        <topology evidence="1">Multi-pass membrane protein</topology>
    </subcellularLocation>
</comment>
<dbReference type="GO" id="GO:0015658">
    <property type="term" value="F:branched-chain amino acid transmembrane transporter activity"/>
    <property type="evidence" value="ECO:0007669"/>
    <property type="project" value="InterPro"/>
</dbReference>
<keyword evidence="5 6" id="KW-0472">Membrane</keyword>
<dbReference type="PANTHER" id="PTHR30482:SF17">
    <property type="entry name" value="ABC TRANSPORTER ATP-BINDING PROTEIN"/>
    <property type="match status" value="1"/>
</dbReference>
<keyword evidence="3 6" id="KW-0812">Transmembrane</keyword>
<dbReference type="InterPro" id="IPR043428">
    <property type="entry name" value="LivM-like"/>
</dbReference>
<evidence type="ECO:0000256" key="2">
    <source>
        <dbReference type="ARBA" id="ARBA00022475"/>
    </source>
</evidence>
<evidence type="ECO:0000256" key="4">
    <source>
        <dbReference type="ARBA" id="ARBA00022989"/>
    </source>
</evidence>
<evidence type="ECO:0000256" key="5">
    <source>
        <dbReference type="ARBA" id="ARBA00023136"/>
    </source>
</evidence>
<feature type="transmembrane region" description="Helical" evidence="6">
    <location>
        <begin position="139"/>
        <end position="158"/>
    </location>
</feature>
<proteinExistence type="predicted"/>
<dbReference type="GO" id="GO:0005886">
    <property type="term" value="C:plasma membrane"/>
    <property type="evidence" value="ECO:0007669"/>
    <property type="project" value="UniProtKB-SubCell"/>
</dbReference>
<sequence length="180" mass="19603">VKYAQGLFIKPEHPPSITELYYGALIIGVGAVVLVYGILRSKIGLGLMAMRDDEAVSSTMGVEVFRSKLFCFLIAALVTGLTAGVLYTFQVFIQPYKAFSIDWTVKLVFIVVIGGIGTIEGPIVGAFIYVLLSQWLSEYISVSLLILGAIAIMVILVAPKGIMGTIQERLGFEILSPRRR</sequence>
<evidence type="ECO:0008006" key="8">
    <source>
        <dbReference type="Google" id="ProtNLM"/>
    </source>
</evidence>
<feature type="transmembrane region" description="Helical" evidence="6">
    <location>
        <begin position="20"/>
        <end position="39"/>
    </location>
</feature>
<dbReference type="Pfam" id="PF02653">
    <property type="entry name" value="BPD_transp_2"/>
    <property type="match status" value="1"/>
</dbReference>
<dbReference type="CDD" id="cd06581">
    <property type="entry name" value="TM_PBP1_LivM_like"/>
    <property type="match status" value="1"/>
</dbReference>
<feature type="transmembrane region" description="Helical" evidence="6">
    <location>
        <begin position="69"/>
        <end position="87"/>
    </location>
</feature>
<gene>
    <name evidence="7" type="ORF">S01H1_22045</name>
</gene>
<evidence type="ECO:0000256" key="6">
    <source>
        <dbReference type="SAM" id="Phobius"/>
    </source>
</evidence>
<dbReference type="AlphaFoldDB" id="X0UEZ6"/>
<dbReference type="InterPro" id="IPR001851">
    <property type="entry name" value="ABC_transp_permease"/>
</dbReference>